<keyword evidence="7 8" id="KW-0472">Membrane</keyword>
<evidence type="ECO:0000256" key="6">
    <source>
        <dbReference type="ARBA" id="ARBA00023010"/>
    </source>
</evidence>
<keyword evidence="6" id="KW-0811">Translocation</keyword>
<protein>
    <recommendedName>
        <fullName evidence="11">Twin-arginine translocase subunit TatB</fullName>
    </recommendedName>
</protein>
<evidence type="ECO:0000256" key="2">
    <source>
        <dbReference type="ARBA" id="ARBA00022448"/>
    </source>
</evidence>
<keyword evidence="5 8" id="KW-1133">Transmembrane helix</keyword>
<accession>A0AAJ1I9H4</accession>
<evidence type="ECO:0008006" key="11">
    <source>
        <dbReference type="Google" id="ProtNLM"/>
    </source>
</evidence>
<evidence type="ECO:0000256" key="7">
    <source>
        <dbReference type="ARBA" id="ARBA00023136"/>
    </source>
</evidence>
<evidence type="ECO:0000256" key="1">
    <source>
        <dbReference type="ARBA" id="ARBA00004167"/>
    </source>
</evidence>
<evidence type="ECO:0000256" key="3">
    <source>
        <dbReference type="ARBA" id="ARBA00022692"/>
    </source>
</evidence>
<feature type="transmembrane region" description="Helical" evidence="8">
    <location>
        <begin position="6"/>
        <end position="22"/>
    </location>
</feature>
<reference evidence="9 10" key="1">
    <citation type="submission" date="2022-12" db="EMBL/GenBank/DDBJ databases">
        <title>Metagenome assembled genome from gulf of manar.</title>
        <authorList>
            <person name="Kohli P."/>
            <person name="Pk S."/>
            <person name="Venkata Ramana C."/>
            <person name="Sasikala C."/>
        </authorList>
    </citation>
    <scope>NUCLEOTIDE SEQUENCE [LARGE SCALE GENOMIC DNA]</scope>
    <source>
        <strain evidence="9">JB008</strain>
    </source>
</reference>
<evidence type="ECO:0000256" key="4">
    <source>
        <dbReference type="ARBA" id="ARBA00022927"/>
    </source>
</evidence>
<evidence type="ECO:0000313" key="9">
    <source>
        <dbReference type="EMBL" id="MDC7225163.1"/>
    </source>
</evidence>
<keyword evidence="4" id="KW-0653">Protein transport</keyword>
<keyword evidence="3 8" id="KW-0812">Transmembrane</keyword>
<gene>
    <name evidence="9" type="ORF">PQJ61_00200</name>
</gene>
<dbReference type="Pfam" id="PF02416">
    <property type="entry name" value="TatA_B_E"/>
    <property type="match status" value="1"/>
</dbReference>
<comment type="subcellular location">
    <subcellularLocation>
        <location evidence="1">Membrane</location>
        <topology evidence="1">Single-pass membrane protein</topology>
    </subcellularLocation>
</comment>
<keyword evidence="2" id="KW-0813">Transport</keyword>
<organism evidence="9 10">
    <name type="scientific">Candidatus Thalassospirochaeta sargassi</name>
    <dbReference type="NCBI Taxonomy" id="3119039"/>
    <lineage>
        <taxon>Bacteria</taxon>
        <taxon>Pseudomonadati</taxon>
        <taxon>Spirochaetota</taxon>
        <taxon>Spirochaetia</taxon>
        <taxon>Spirochaetales</taxon>
        <taxon>Spirochaetaceae</taxon>
        <taxon>Candidatus Thalassospirochaeta</taxon>
    </lineage>
</organism>
<sequence length="107" mass="12456">MANNGIGFSEILIILVIFLIFVRPSDMPKVVRTIGKIWAKFYLYFSMFKREMRNMEKEIGIEDEMKEIRAINAQLNSEVISLRNSVNNIVDKNELADLKKTEISKEN</sequence>
<dbReference type="InterPro" id="IPR003369">
    <property type="entry name" value="TatA/B/E"/>
</dbReference>
<evidence type="ECO:0000256" key="8">
    <source>
        <dbReference type="SAM" id="Phobius"/>
    </source>
</evidence>
<evidence type="ECO:0000256" key="5">
    <source>
        <dbReference type="ARBA" id="ARBA00022989"/>
    </source>
</evidence>
<evidence type="ECO:0000313" key="10">
    <source>
        <dbReference type="Proteomes" id="UP001221217"/>
    </source>
</evidence>
<dbReference type="AlphaFoldDB" id="A0AAJ1I9H4"/>
<proteinExistence type="predicted"/>
<dbReference type="Gene3D" id="1.20.5.3310">
    <property type="match status" value="1"/>
</dbReference>
<name>A0AAJ1I9H4_9SPIO</name>
<dbReference type="EMBL" id="JAQQAL010000002">
    <property type="protein sequence ID" value="MDC7225163.1"/>
    <property type="molecule type" value="Genomic_DNA"/>
</dbReference>
<comment type="caution">
    <text evidence="9">The sequence shown here is derived from an EMBL/GenBank/DDBJ whole genome shotgun (WGS) entry which is preliminary data.</text>
</comment>
<dbReference type="Proteomes" id="UP001221217">
    <property type="component" value="Unassembled WGS sequence"/>
</dbReference>